<comment type="caution">
    <text evidence="1">The sequence shown here is derived from an EMBL/GenBank/DDBJ whole genome shotgun (WGS) entry which is preliminary data.</text>
</comment>
<protein>
    <submittedName>
        <fullName evidence="1">Tyrosine-protein kinase</fullName>
    </submittedName>
</protein>
<proteinExistence type="predicted"/>
<name>A0AAW2Z010_9EUKA</name>
<evidence type="ECO:0000313" key="1">
    <source>
        <dbReference type="EMBL" id="KAL0482196.1"/>
    </source>
</evidence>
<evidence type="ECO:0000313" key="2">
    <source>
        <dbReference type="Proteomes" id="UP001431209"/>
    </source>
</evidence>
<organism evidence="1 2">
    <name type="scientific">Acrasis kona</name>
    <dbReference type="NCBI Taxonomy" id="1008807"/>
    <lineage>
        <taxon>Eukaryota</taxon>
        <taxon>Discoba</taxon>
        <taxon>Heterolobosea</taxon>
        <taxon>Tetramitia</taxon>
        <taxon>Eutetramitia</taxon>
        <taxon>Acrasidae</taxon>
        <taxon>Acrasis</taxon>
    </lineage>
</organism>
<keyword evidence="1" id="KW-0418">Kinase</keyword>
<gene>
    <name evidence="1" type="ORF">AKO1_013312</name>
</gene>
<dbReference type="Proteomes" id="UP001431209">
    <property type="component" value="Unassembled WGS sequence"/>
</dbReference>
<dbReference type="GO" id="GO:0016301">
    <property type="term" value="F:kinase activity"/>
    <property type="evidence" value="ECO:0007669"/>
    <property type="project" value="UniProtKB-KW"/>
</dbReference>
<keyword evidence="1" id="KW-0808">Transferase</keyword>
<accession>A0AAW2Z010</accession>
<reference evidence="1 2" key="1">
    <citation type="submission" date="2024-03" db="EMBL/GenBank/DDBJ databases">
        <title>The Acrasis kona genome and developmental transcriptomes reveal deep origins of eukaryotic multicellular pathways.</title>
        <authorList>
            <person name="Sheikh S."/>
            <person name="Fu C.-J."/>
            <person name="Brown M.W."/>
            <person name="Baldauf S.L."/>
        </authorList>
    </citation>
    <scope>NUCLEOTIDE SEQUENCE [LARGE SCALE GENOMIC DNA]</scope>
    <source>
        <strain evidence="1 2">ATCC MYA-3509</strain>
    </source>
</reference>
<dbReference type="AlphaFoldDB" id="A0AAW2Z010"/>
<keyword evidence="2" id="KW-1185">Reference proteome</keyword>
<dbReference type="EMBL" id="JAOPGA020000826">
    <property type="protein sequence ID" value="KAL0482196.1"/>
    <property type="molecule type" value="Genomic_DNA"/>
</dbReference>
<sequence length="332" mass="38724">MSNNTKTDNDCVREKVFRSEHLRKQIKSNEEMETISHILTDTNACYRYIMQHYPLDFEAKMSLVVVQAPRSDVLKINKWVSRFLSKVDDDFWGMAHLTLTFGSCQVDWRQDSLAIPKRVKSKASVFCAELEGVTVTKQDIRKIAEYIVTWNRDMVYAAAPKNIRTQNKNKGNCHEFVFNLLRSLNVDVRNCLSNDVIKKKLFNLHDVNSQSSFHRIKLYKFQNAPQLSKVLSEIDDKNLKCKKDVFVFDGHKQLDDFFIKLCSSEHYLQNPEEYKDIIEYGRCFDRALWMRIGCREERVKIPGAASTLHSKCIFGDPYADEGLFSYNKKIDS</sequence>